<dbReference type="SUPFAM" id="SSF51412">
    <property type="entry name" value="Inosine monophosphate dehydrogenase (IMPDH)"/>
    <property type="match status" value="1"/>
</dbReference>
<dbReference type="InterPro" id="IPR004136">
    <property type="entry name" value="NMO"/>
</dbReference>
<dbReference type="NCBIfam" id="TIGR03151">
    <property type="entry name" value="enACPred_II"/>
    <property type="match status" value="1"/>
</dbReference>
<dbReference type="CDD" id="cd04730">
    <property type="entry name" value="NPD_like"/>
    <property type="match status" value="1"/>
</dbReference>
<accession>A0ABR7HMY9</accession>
<keyword evidence="7" id="KW-1185">Reference proteome</keyword>
<dbReference type="PANTHER" id="PTHR32332">
    <property type="entry name" value="2-NITROPROPANE DIOXYGENASE"/>
    <property type="match status" value="1"/>
</dbReference>
<dbReference type="EMBL" id="JACOPS010000005">
    <property type="protein sequence ID" value="MBC5728865.1"/>
    <property type="molecule type" value="Genomic_DNA"/>
</dbReference>
<comment type="caution">
    <text evidence="6">The sequence shown here is derived from an EMBL/GenBank/DDBJ whole genome shotgun (WGS) entry which is preliminary data.</text>
</comment>
<sequence length="316" mass="33570">MISTVIDKSLGLEFPIFQGGMAWVADAYLAAGVSNAGGLGLIAAMNSNGEQLRAEIKKCKELTDKPFGVNIMLMSPFVEEAVQVVIEEGIKVITTGAGNPGKYMQRWLDAGIKVIPVVPSVALARKMEKLGAFAVIAEGGESGGHVGDLTTMALVPQVVDAVNIPVIAAGGIADGRQIAAAFMLGAVGVQVGTRFLVATECTIAQEYKDKIIKAKDIDTVVTGKRLGHPVRAIRNSFTREYTKAEYNSSEVSDEELEKMGVGRLRLAVREGDVSHGTVLAGQVAAMVKKEQPAREIITEMFAQAEEVLNGATKWVK</sequence>
<evidence type="ECO:0000256" key="2">
    <source>
        <dbReference type="ARBA" id="ARBA00013457"/>
    </source>
</evidence>
<keyword evidence="5" id="KW-0560">Oxidoreductase</keyword>
<evidence type="ECO:0000313" key="7">
    <source>
        <dbReference type="Proteomes" id="UP000636755"/>
    </source>
</evidence>
<dbReference type="InterPro" id="IPR017569">
    <property type="entry name" value="Enoyl_ACP_red-II_put"/>
</dbReference>
<dbReference type="Proteomes" id="UP000636755">
    <property type="component" value="Unassembled WGS sequence"/>
</dbReference>
<evidence type="ECO:0000256" key="3">
    <source>
        <dbReference type="ARBA" id="ARBA00022630"/>
    </source>
</evidence>
<name>A0ABR7HMY9_9FIRM</name>
<dbReference type="Gene3D" id="3.20.20.70">
    <property type="entry name" value="Aldolase class I"/>
    <property type="match status" value="1"/>
</dbReference>
<dbReference type="Pfam" id="PF03060">
    <property type="entry name" value="NMO"/>
    <property type="match status" value="1"/>
</dbReference>
<protein>
    <recommendedName>
        <fullName evidence="2">Probable nitronate monooxygenase</fullName>
    </recommendedName>
</protein>
<evidence type="ECO:0000313" key="6">
    <source>
        <dbReference type="EMBL" id="MBC5728865.1"/>
    </source>
</evidence>
<reference evidence="6 7" key="1">
    <citation type="submission" date="2020-08" db="EMBL/GenBank/DDBJ databases">
        <title>Genome public.</title>
        <authorList>
            <person name="Liu C."/>
            <person name="Sun Q."/>
        </authorList>
    </citation>
    <scope>NUCLEOTIDE SEQUENCE [LARGE SCALE GENOMIC DNA]</scope>
    <source>
        <strain evidence="6 7">NSJ-71</strain>
    </source>
</reference>
<keyword evidence="3" id="KW-0285">Flavoprotein</keyword>
<proteinExistence type="predicted"/>
<gene>
    <name evidence="6" type="primary">fabK</name>
    <name evidence="6" type="ORF">H8R91_10125</name>
</gene>
<keyword evidence="4" id="KW-0288">FMN</keyword>
<dbReference type="PANTHER" id="PTHR32332:SF20">
    <property type="entry name" value="2-NITROPROPANE DIOXYGENASE-LIKE PROTEIN"/>
    <property type="match status" value="1"/>
</dbReference>
<dbReference type="RefSeq" id="WP_022235546.1">
    <property type="nucleotide sequence ID" value="NZ_JACOPS010000005.1"/>
</dbReference>
<evidence type="ECO:0000256" key="1">
    <source>
        <dbReference type="ARBA" id="ARBA00003535"/>
    </source>
</evidence>
<dbReference type="InterPro" id="IPR013785">
    <property type="entry name" value="Aldolase_TIM"/>
</dbReference>
<organism evidence="6 7">
    <name type="scientific">Ruminococcus intestinalis</name>
    <dbReference type="NCBI Taxonomy" id="2763066"/>
    <lineage>
        <taxon>Bacteria</taxon>
        <taxon>Bacillati</taxon>
        <taxon>Bacillota</taxon>
        <taxon>Clostridia</taxon>
        <taxon>Eubacteriales</taxon>
        <taxon>Oscillospiraceae</taxon>
        <taxon>Ruminococcus</taxon>
    </lineage>
</organism>
<comment type="function">
    <text evidence="1">Nitronate monooxygenase that uses molecular oxygen to catalyze the oxidative denitrification of alkyl nitronates. Acts on propionate 3-nitronate (P3N), the presumed physiological substrate. Probably functions in the detoxification of P3N, a metabolic poison produced by plants and fungi as a defense mechanism.</text>
</comment>
<evidence type="ECO:0000256" key="4">
    <source>
        <dbReference type="ARBA" id="ARBA00022643"/>
    </source>
</evidence>
<evidence type="ECO:0000256" key="5">
    <source>
        <dbReference type="ARBA" id="ARBA00023002"/>
    </source>
</evidence>